<dbReference type="AlphaFoldDB" id="A0A6M3LT70"/>
<reference evidence="1" key="1">
    <citation type="submission" date="2020-03" db="EMBL/GenBank/DDBJ databases">
        <title>The deep terrestrial virosphere.</title>
        <authorList>
            <person name="Holmfeldt K."/>
            <person name="Nilsson E."/>
            <person name="Simone D."/>
            <person name="Lopez-Fernandez M."/>
            <person name="Wu X."/>
            <person name="de Brujin I."/>
            <person name="Lundin D."/>
            <person name="Andersson A."/>
            <person name="Bertilsson S."/>
            <person name="Dopson M."/>
        </authorList>
    </citation>
    <scope>NUCLEOTIDE SEQUENCE</scope>
    <source>
        <strain evidence="1">MM415B07680</strain>
    </source>
</reference>
<gene>
    <name evidence="1" type="ORF">MM415B07680_0002</name>
</gene>
<accession>A0A6M3LT70</accession>
<sequence length="123" mass="14733">MNDEGRRLLTEYMGECFHSNYLSEEGRCYDCKAKIDFTDIFLKRRTFTTGQDIYDLYRKMVEKGEWDDFYNWMALQEDADYKEQVFNAFLFHTDRIPLVVEWIKAQGPECFKKANIPIMGLKP</sequence>
<proteinExistence type="predicted"/>
<organism evidence="1">
    <name type="scientific">viral metagenome</name>
    <dbReference type="NCBI Taxonomy" id="1070528"/>
    <lineage>
        <taxon>unclassified sequences</taxon>
        <taxon>metagenomes</taxon>
        <taxon>organismal metagenomes</taxon>
    </lineage>
</organism>
<evidence type="ECO:0000313" key="1">
    <source>
        <dbReference type="EMBL" id="QJA96684.1"/>
    </source>
</evidence>
<name>A0A6M3LT70_9ZZZZ</name>
<protein>
    <submittedName>
        <fullName evidence="1">Uncharacterized protein</fullName>
    </submittedName>
</protein>
<dbReference type="EMBL" id="MT143424">
    <property type="protein sequence ID" value="QJA96684.1"/>
    <property type="molecule type" value="Genomic_DNA"/>
</dbReference>